<accession>A0A967EDL9</accession>
<dbReference type="EMBL" id="WOTH01000017">
    <property type="protein sequence ID" value="NHO54145.1"/>
    <property type="molecule type" value="Genomic_DNA"/>
</dbReference>
<reference evidence="1" key="1">
    <citation type="submission" date="2019-11" db="EMBL/GenBank/DDBJ databases">
        <title>Description of new Acetobacter species.</title>
        <authorList>
            <person name="Cleenwerck I."/>
            <person name="Sombolestani A.S."/>
        </authorList>
    </citation>
    <scope>NUCLEOTIDE SEQUENCE</scope>
    <source>
        <strain evidence="1">LMG 1626</strain>
    </source>
</reference>
<keyword evidence="2" id="KW-1185">Reference proteome</keyword>
<dbReference type="RefSeq" id="WP_166315678.1">
    <property type="nucleotide sequence ID" value="NZ_WOTH01000017.1"/>
</dbReference>
<dbReference type="InterPro" id="IPR029044">
    <property type="entry name" value="Nucleotide-diphossugar_trans"/>
</dbReference>
<organism evidence="1 2">
    <name type="scientific">Acetobacter estunensis</name>
    <dbReference type="NCBI Taxonomy" id="104097"/>
    <lineage>
        <taxon>Bacteria</taxon>
        <taxon>Pseudomonadati</taxon>
        <taxon>Pseudomonadota</taxon>
        <taxon>Alphaproteobacteria</taxon>
        <taxon>Acetobacterales</taxon>
        <taxon>Acetobacteraceae</taxon>
        <taxon>Acetobacter</taxon>
    </lineage>
</organism>
<dbReference type="Gene3D" id="3.90.550.10">
    <property type="entry name" value="Spore Coat Polysaccharide Biosynthesis Protein SpsA, Chain A"/>
    <property type="match status" value="1"/>
</dbReference>
<comment type="caution">
    <text evidence="1">The sequence shown here is derived from an EMBL/GenBank/DDBJ whole genome shotgun (WGS) entry which is preliminary data.</text>
</comment>
<sequence length="308" mass="35367">MAELSPQFVQREITCFDSLRMSENWQINDHVHVSELANAAFVMLVKNSEDTIRLNLEHHYRLGFRHFFILDNNSTDRTAEYIFAFRRHFPEAHVCYLTDYEPGHVQEVKMKAIMDFIRTYTTIQAHALDWVFFLDADEFITCCVKDGAIAVEAMNATLRDENIQVLVFNWAQAALFDRNTQEITQFAETLSTTTMAVFQTMKTHVTKIALRLSGGFYPEAGNHYIAGGGPAEGRVKSMIEAGFTMLHFPIRTTEQLQRKLEEGVKGLEAGKVDPNLGSHWRYYHSLIQQHGHDILRQILVQHIQGSID</sequence>
<gene>
    <name evidence="1" type="ORF">GOB87_09290</name>
</gene>
<dbReference type="Pfam" id="PF13704">
    <property type="entry name" value="Glyco_tranf_2_4"/>
    <property type="match status" value="1"/>
</dbReference>
<evidence type="ECO:0008006" key="3">
    <source>
        <dbReference type="Google" id="ProtNLM"/>
    </source>
</evidence>
<evidence type="ECO:0000313" key="1">
    <source>
        <dbReference type="EMBL" id="NHO54145.1"/>
    </source>
</evidence>
<evidence type="ECO:0000313" key="2">
    <source>
        <dbReference type="Proteomes" id="UP000597459"/>
    </source>
</evidence>
<dbReference type="AlphaFoldDB" id="A0A967EDL9"/>
<protein>
    <recommendedName>
        <fullName evidence="3">Glycosyltransferase family 2 protein</fullName>
    </recommendedName>
</protein>
<dbReference type="SUPFAM" id="SSF53448">
    <property type="entry name" value="Nucleotide-diphospho-sugar transferases"/>
    <property type="match status" value="1"/>
</dbReference>
<dbReference type="Proteomes" id="UP000597459">
    <property type="component" value="Unassembled WGS sequence"/>
</dbReference>
<name>A0A967EDL9_9PROT</name>
<proteinExistence type="predicted"/>